<dbReference type="HOGENOM" id="CLU_3035608_0_0_1"/>
<evidence type="ECO:0000313" key="3">
    <source>
        <dbReference type="Proteomes" id="UP000026961"/>
    </source>
</evidence>
<accession>A0A0D9Y2F5</accession>
<dbReference type="Gramene" id="OGLUM01G01150.2">
    <property type="protein sequence ID" value="OGLUM01G01150.2"/>
    <property type="gene ID" value="OGLUM01G01150"/>
</dbReference>
<keyword evidence="3" id="KW-1185">Reference proteome</keyword>
<reference evidence="2" key="2">
    <citation type="submission" date="2015-04" db="UniProtKB">
        <authorList>
            <consortium name="EnsemblPlants"/>
        </authorList>
    </citation>
    <scope>IDENTIFICATION</scope>
</reference>
<evidence type="ECO:0000313" key="2">
    <source>
        <dbReference type="EnsemblPlants" id="OGLUM01G01150.2"/>
    </source>
</evidence>
<feature type="compositionally biased region" description="Polar residues" evidence="1">
    <location>
        <begin position="35"/>
        <end position="55"/>
    </location>
</feature>
<name>A0A0D9Y2F5_9ORYZ</name>
<dbReference type="EnsemblPlants" id="OGLUM01G01150.2">
    <property type="protein sequence ID" value="OGLUM01G01150.2"/>
    <property type="gene ID" value="OGLUM01G01150"/>
</dbReference>
<reference evidence="2" key="1">
    <citation type="submission" date="2013-08" db="EMBL/GenBank/DDBJ databases">
        <title>Oryza genome evolution.</title>
        <authorList>
            <person name="Wing R.A."/>
            <person name="Panaud O."/>
            <person name="Oliveira A.C."/>
        </authorList>
    </citation>
    <scope>NUCLEOTIDE SEQUENCE</scope>
</reference>
<dbReference type="EnsemblPlants" id="OGLUM01G01150.3">
    <property type="protein sequence ID" value="OGLUM01G01150.3"/>
    <property type="gene ID" value="OGLUM01G01150"/>
</dbReference>
<dbReference type="AlphaFoldDB" id="A0A0D9Y2F5"/>
<proteinExistence type="predicted"/>
<reference evidence="2" key="3">
    <citation type="submission" date="2018-05" db="EMBL/GenBank/DDBJ databases">
        <title>OgluRS3 (Oryza glumaepatula Reference Sequence Version 3).</title>
        <authorList>
            <person name="Zhang J."/>
            <person name="Kudrna D."/>
            <person name="Lee S."/>
            <person name="Talag J."/>
            <person name="Welchert J."/>
            <person name="Wing R.A."/>
        </authorList>
    </citation>
    <scope>NUCLEOTIDE SEQUENCE [LARGE SCALE GENOMIC DNA]</scope>
</reference>
<protein>
    <submittedName>
        <fullName evidence="2">Uncharacterized protein</fullName>
    </submittedName>
</protein>
<dbReference type="Proteomes" id="UP000026961">
    <property type="component" value="Chromosome 1"/>
</dbReference>
<sequence length="55" mass="6303">MSKLWERNLKKMRQSNSISLCVPAYKIVKMEPQEKNSQSTSLGANSDDQWLNSDS</sequence>
<feature type="region of interest" description="Disordered" evidence="1">
    <location>
        <begin position="32"/>
        <end position="55"/>
    </location>
</feature>
<dbReference type="Gramene" id="OGLUM01G01150.3">
    <property type="protein sequence ID" value="OGLUM01G01150.3"/>
    <property type="gene ID" value="OGLUM01G01150"/>
</dbReference>
<organism evidence="2">
    <name type="scientific">Oryza glumipatula</name>
    <dbReference type="NCBI Taxonomy" id="40148"/>
    <lineage>
        <taxon>Eukaryota</taxon>
        <taxon>Viridiplantae</taxon>
        <taxon>Streptophyta</taxon>
        <taxon>Embryophyta</taxon>
        <taxon>Tracheophyta</taxon>
        <taxon>Spermatophyta</taxon>
        <taxon>Magnoliopsida</taxon>
        <taxon>Liliopsida</taxon>
        <taxon>Poales</taxon>
        <taxon>Poaceae</taxon>
        <taxon>BOP clade</taxon>
        <taxon>Oryzoideae</taxon>
        <taxon>Oryzeae</taxon>
        <taxon>Oryzinae</taxon>
        <taxon>Oryza</taxon>
    </lineage>
</organism>
<evidence type="ECO:0000256" key="1">
    <source>
        <dbReference type="SAM" id="MobiDB-lite"/>
    </source>
</evidence>